<gene>
    <name evidence="10" type="ORF">MSAN_01723900</name>
</gene>
<feature type="transmembrane region" description="Helical" evidence="9">
    <location>
        <begin position="344"/>
        <end position="364"/>
    </location>
</feature>
<evidence type="ECO:0000256" key="6">
    <source>
        <dbReference type="ARBA" id="ARBA00023065"/>
    </source>
</evidence>
<proteinExistence type="predicted"/>
<keyword evidence="2" id="KW-0813">Transport</keyword>
<dbReference type="GO" id="GO:0005886">
    <property type="term" value="C:plasma membrane"/>
    <property type="evidence" value="ECO:0007669"/>
    <property type="project" value="UniProtKB-SubCell"/>
</dbReference>
<keyword evidence="4 9" id="KW-0812">Transmembrane</keyword>
<dbReference type="Proteomes" id="UP000623467">
    <property type="component" value="Unassembled WGS sequence"/>
</dbReference>
<protein>
    <submittedName>
        <fullName evidence="10">Uncharacterized protein</fullName>
    </submittedName>
</protein>
<evidence type="ECO:0000256" key="9">
    <source>
        <dbReference type="SAM" id="Phobius"/>
    </source>
</evidence>
<feature type="transmembrane region" description="Helical" evidence="9">
    <location>
        <begin position="50"/>
        <end position="70"/>
    </location>
</feature>
<evidence type="ECO:0000313" key="11">
    <source>
        <dbReference type="Proteomes" id="UP000623467"/>
    </source>
</evidence>
<reference evidence="10" key="1">
    <citation type="submission" date="2020-05" db="EMBL/GenBank/DDBJ databases">
        <title>Mycena genomes resolve the evolution of fungal bioluminescence.</title>
        <authorList>
            <person name="Tsai I.J."/>
        </authorList>
    </citation>
    <scope>NUCLEOTIDE SEQUENCE</scope>
    <source>
        <strain evidence="10">160909Yilan</strain>
    </source>
</reference>
<dbReference type="InterPro" id="IPR044669">
    <property type="entry name" value="YneE/VCCN1/2-like"/>
</dbReference>
<evidence type="ECO:0000256" key="8">
    <source>
        <dbReference type="SAM" id="MobiDB-lite"/>
    </source>
</evidence>
<evidence type="ECO:0000256" key="3">
    <source>
        <dbReference type="ARBA" id="ARBA00022475"/>
    </source>
</evidence>
<dbReference type="PANTHER" id="PTHR33281:SF19">
    <property type="entry name" value="VOLTAGE-DEPENDENT ANION CHANNEL-FORMING PROTEIN YNEE"/>
    <property type="match status" value="1"/>
</dbReference>
<accession>A0A8H6XXE1</accession>
<evidence type="ECO:0000256" key="4">
    <source>
        <dbReference type="ARBA" id="ARBA00022692"/>
    </source>
</evidence>
<feature type="compositionally biased region" description="Polar residues" evidence="8">
    <location>
        <begin position="195"/>
        <end position="211"/>
    </location>
</feature>
<dbReference type="GO" id="GO:0005254">
    <property type="term" value="F:chloride channel activity"/>
    <property type="evidence" value="ECO:0007669"/>
    <property type="project" value="InterPro"/>
</dbReference>
<feature type="compositionally biased region" description="Basic and acidic residues" evidence="8">
    <location>
        <begin position="181"/>
        <end position="193"/>
    </location>
</feature>
<dbReference type="OrthoDB" id="1368at2759"/>
<evidence type="ECO:0000313" key="10">
    <source>
        <dbReference type="EMBL" id="KAF7349343.1"/>
    </source>
</evidence>
<comment type="caution">
    <text evidence="10">The sequence shown here is derived from an EMBL/GenBank/DDBJ whole genome shotgun (WGS) entry which is preliminary data.</text>
</comment>
<sequence length="496" mass="56292">MVAANPIFRGGWTMRKFSATVINDIWPETAFFTLIATMVAIITKKKIHDLAVSSSLLTVLGTVLGLVISFRTSSAYERYQEGRKMWTNITIASRNIAQIIWIHVPIERTDKDKNQLTTVQSVIEKKSMINLVQGFSVAVKHFLRGETGIYYEDLYPLICLLPRYANATGPKTAADMLPFSDPDRTVNDDDHKSQKSWLRSLSGRPTPSRSGSMDPEKALATIQSHRPLKPARNPPPTSILDYFPFLRIFAVFTRCCRRKRKHAQRDALGRKIKPSFTESNVPLEITIYLNNYLAYLLRNAWLQPALATGLMNNIASLQDTLSNLERIGNTPLPFAYQAHLRMSLWLYLLVLPFQVVSTMGYLTIPGTAFAAFLLLGFLEIGTSVSSHLCCFHNTDIENPFNYDENDLDLDEFCLAIQRELHEVTAHTMPDPSTFVFTSWNQPLAPADSRSAEELMMTSEEYRHTAHTDAEPGMPTIRRTLLKNWREVDRITRQQST</sequence>
<dbReference type="PANTHER" id="PTHR33281">
    <property type="entry name" value="UPF0187 PROTEIN YNEE"/>
    <property type="match status" value="1"/>
</dbReference>
<feature type="region of interest" description="Disordered" evidence="8">
    <location>
        <begin position="176"/>
        <end position="216"/>
    </location>
</feature>
<evidence type="ECO:0000256" key="1">
    <source>
        <dbReference type="ARBA" id="ARBA00004651"/>
    </source>
</evidence>
<name>A0A8H6XXE1_9AGAR</name>
<keyword evidence="7 9" id="KW-0472">Membrane</keyword>
<feature type="transmembrane region" description="Helical" evidence="9">
    <location>
        <begin position="25"/>
        <end position="43"/>
    </location>
</feature>
<organism evidence="10 11">
    <name type="scientific">Mycena sanguinolenta</name>
    <dbReference type="NCBI Taxonomy" id="230812"/>
    <lineage>
        <taxon>Eukaryota</taxon>
        <taxon>Fungi</taxon>
        <taxon>Dikarya</taxon>
        <taxon>Basidiomycota</taxon>
        <taxon>Agaricomycotina</taxon>
        <taxon>Agaricomycetes</taxon>
        <taxon>Agaricomycetidae</taxon>
        <taxon>Agaricales</taxon>
        <taxon>Marasmiineae</taxon>
        <taxon>Mycenaceae</taxon>
        <taxon>Mycena</taxon>
    </lineage>
</organism>
<keyword evidence="11" id="KW-1185">Reference proteome</keyword>
<keyword evidence="6" id="KW-0406">Ion transport</keyword>
<dbReference type="EMBL" id="JACAZH010000016">
    <property type="protein sequence ID" value="KAF7349343.1"/>
    <property type="molecule type" value="Genomic_DNA"/>
</dbReference>
<comment type="subcellular location">
    <subcellularLocation>
        <location evidence="1">Cell membrane</location>
        <topology evidence="1">Multi-pass membrane protein</topology>
    </subcellularLocation>
</comment>
<dbReference type="AlphaFoldDB" id="A0A8H6XXE1"/>
<evidence type="ECO:0000256" key="2">
    <source>
        <dbReference type="ARBA" id="ARBA00022448"/>
    </source>
</evidence>
<keyword evidence="5 9" id="KW-1133">Transmembrane helix</keyword>
<keyword evidence="3" id="KW-1003">Cell membrane</keyword>
<dbReference type="Pfam" id="PF25539">
    <property type="entry name" value="Bestrophin_2"/>
    <property type="match status" value="2"/>
</dbReference>
<evidence type="ECO:0000256" key="5">
    <source>
        <dbReference type="ARBA" id="ARBA00022989"/>
    </source>
</evidence>
<evidence type="ECO:0000256" key="7">
    <source>
        <dbReference type="ARBA" id="ARBA00023136"/>
    </source>
</evidence>